<dbReference type="Gene3D" id="1.10.10.10">
    <property type="entry name" value="Winged helix-like DNA-binding domain superfamily/Winged helix DNA-binding domain"/>
    <property type="match status" value="1"/>
</dbReference>
<evidence type="ECO:0000259" key="5">
    <source>
        <dbReference type="PROSITE" id="PS50931"/>
    </source>
</evidence>
<protein>
    <submittedName>
        <fullName evidence="6">LysR family transcriptional regulator</fullName>
    </submittedName>
</protein>
<gene>
    <name evidence="6" type="ORF">JIN82_06830</name>
</gene>
<dbReference type="Pfam" id="PF03466">
    <property type="entry name" value="LysR_substrate"/>
    <property type="match status" value="1"/>
</dbReference>
<evidence type="ECO:0000256" key="1">
    <source>
        <dbReference type="ARBA" id="ARBA00009437"/>
    </source>
</evidence>
<sequence length="298" mass="33292">MHHLELFYYVAKYEGITAAVRMMPFGIQQPAVSGQLLQLEKSLGVKLFNRRPFALTREGELLYDFVYPFFSRLPDMETRLAGDESKHLRIAAAASILRYHLPDVLAQLKQQQPELKLTLRDVDPAEIHGLLTSQEADVGLSVVHDKLGDGLRSIELAQLELLLLLPADCDHTSFDDLLVTDALGRQFTSQMPLISLPEHEVLNVIFQRELSRRKVAWQSSVEVSSLDMMERYVASGFGVGVAVRIPGVKISPQVKAIPLAGFPTVKVGLMYQGELKPIAQEFVDMAVAKSKQLEQLDN</sequence>
<comment type="caution">
    <text evidence="6">The sequence shown here is derived from an EMBL/GenBank/DDBJ whole genome shotgun (WGS) entry which is preliminary data.</text>
</comment>
<keyword evidence="4" id="KW-0804">Transcription</keyword>
<dbReference type="Pfam" id="PF00126">
    <property type="entry name" value="HTH_1"/>
    <property type="match status" value="1"/>
</dbReference>
<evidence type="ECO:0000256" key="4">
    <source>
        <dbReference type="ARBA" id="ARBA00023163"/>
    </source>
</evidence>
<dbReference type="EMBL" id="JAENIM010000034">
    <property type="protein sequence ID" value="MBK1790868.1"/>
    <property type="molecule type" value="Genomic_DNA"/>
</dbReference>
<evidence type="ECO:0000313" key="6">
    <source>
        <dbReference type="EMBL" id="MBK1790868.1"/>
    </source>
</evidence>
<dbReference type="PANTHER" id="PTHR30346">
    <property type="entry name" value="TRANSCRIPTIONAL DUAL REGULATOR HCAR-RELATED"/>
    <property type="match status" value="1"/>
</dbReference>
<dbReference type="GO" id="GO:0003700">
    <property type="term" value="F:DNA-binding transcription factor activity"/>
    <property type="evidence" value="ECO:0007669"/>
    <property type="project" value="InterPro"/>
</dbReference>
<evidence type="ECO:0000313" key="7">
    <source>
        <dbReference type="Proteomes" id="UP000624703"/>
    </source>
</evidence>
<name>A0A8J7MDC4_9BACT</name>
<dbReference type="SUPFAM" id="SSF53850">
    <property type="entry name" value="Periplasmic binding protein-like II"/>
    <property type="match status" value="1"/>
</dbReference>
<dbReference type="InterPro" id="IPR036390">
    <property type="entry name" value="WH_DNA-bd_sf"/>
</dbReference>
<dbReference type="PANTHER" id="PTHR30346:SF0">
    <property type="entry name" value="HCA OPERON TRANSCRIPTIONAL ACTIVATOR HCAR"/>
    <property type="match status" value="1"/>
</dbReference>
<dbReference type="PROSITE" id="PS50931">
    <property type="entry name" value="HTH_LYSR"/>
    <property type="match status" value="1"/>
</dbReference>
<keyword evidence="3" id="KW-0238">DNA-binding</keyword>
<comment type="similarity">
    <text evidence="1">Belongs to the LysR transcriptional regulatory family.</text>
</comment>
<dbReference type="InterPro" id="IPR005119">
    <property type="entry name" value="LysR_subst-bd"/>
</dbReference>
<dbReference type="GO" id="GO:0032993">
    <property type="term" value="C:protein-DNA complex"/>
    <property type="evidence" value="ECO:0007669"/>
    <property type="project" value="TreeGrafter"/>
</dbReference>
<feature type="domain" description="HTH lysR-type" evidence="5">
    <location>
        <begin position="1"/>
        <end position="56"/>
    </location>
</feature>
<dbReference type="Proteomes" id="UP000624703">
    <property type="component" value="Unassembled WGS sequence"/>
</dbReference>
<dbReference type="SUPFAM" id="SSF46785">
    <property type="entry name" value="Winged helix' DNA-binding domain"/>
    <property type="match status" value="1"/>
</dbReference>
<organism evidence="6 7">
    <name type="scientific">Persicirhabdus sediminis</name>
    <dbReference type="NCBI Taxonomy" id="454144"/>
    <lineage>
        <taxon>Bacteria</taxon>
        <taxon>Pseudomonadati</taxon>
        <taxon>Verrucomicrobiota</taxon>
        <taxon>Verrucomicrobiia</taxon>
        <taxon>Verrucomicrobiales</taxon>
        <taxon>Verrucomicrobiaceae</taxon>
        <taxon>Persicirhabdus</taxon>
    </lineage>
</organism>
<proteinExistence type="inferred from homology"/>
<dbReference type="Gene3D" id="3.40.190.10">
    <property type="entry name" value="Periplasmic binding protein-like II"/>
    <property type="match status" value="2"/>
</dbReference>
<dbReference type="InterPro" id="IPR000847">
    <property type="entry name" value="LysR_HTH_N"/>
</dbReference>
<dbReference type="GO" id="GO:0003677">
    <property type="term" value="F:DNA binding"/>
    <property type="evidence" value="ECO:0007669"/>
    <property type="project" value="UniProtKB-KW"/>
</dbReference>
<dbReference type="AlphaFoldDB" id="A0A8J7MDC4"/>
<dbReference type="InterPro" id="IPR036388">
    <property type="entry name" value="WH-like_DNA-bd_sf"/>
</dbReference>
<keyword evidence="2" id="KW-0805">Transcription regulation</keyword>
<evidence type="ECO:0000256" key="2">
    <source>
        <dbReference type="ARBA" id="ARBA00023015"/>
    </source>
</evidence>
<dbReference type="RefSeq" id="WP_200310891.1">
    <property type="nucleotide sequence ID" value="NZ_JAENIM010000034.1"/>
</dbReference>
<reference evidence="6" key="1">
    <citation type="submission" date="2021-01" db="EMBL/GenBank/DDBJ databases">
        <title>Modified the classification status of verrucomicrobia.</title>
        <authorList>
            <person name="Feng X."/>
        </authorList>
    </citation>
    <scope>NUCLEOTIDE SEQUENCE</scope>
    <source>
        <strain evidence="6">_KCTC 22039</strain>
    </source>
</reference>
<keyword evidence="7" id="KW-1185">Reference proteome</keyword>
<evidence type="ECO:0000256" key="3">
    <source>
        <dbReference type="ARBA" id="ARBA00023125"/>
    </source>
</evidence>
<dbReference type="CDD" id="cd05466">
    <property type="entry name" value="PBP2_LTTR_substrate"/>
    <property type="match status" value="1"/>
</dbReference>
<accession>A0A8J7MDC4</accession>